<reference evidence="2" key="2">
    <citation type="submission" date="2015-01" db="EMBL/GenBank/DDBJ databases">
        <title>Evolutionary Origins and Diversification of the Mycorrhizal Mutualists.</title>
        <authorList>
            <consortium name="DOE Joint Genome Institute"/>
            <consortium name="Mycorrhizal Genomics Consortium"/>
            <person name="Kohler A."/>
            <person name="Kuo A."/>
            <person name="Nagy L.G."/>
            <person name="Floudas D."/>
            <person name="Copeland A."/>
            <person name="Barry K.W."/>
            <person name="Cichocki N."/>
            <person name="Veneault-Fourrey C."/>
            <person name="LaButti K."/>
            <person name="Lindquist E.A."/>
            <person name="Lipzen A."/>
            <person name="Lundell T."/>
            <person name="Morin E."/>
            <person name="Murat C."/>
            <person name="Riley R."/>
            <person name="Ohm R."/>
            <person name="Sun H."/>
            <person name="Tunlid A."/>
            <person name="Henrissat B."/>
            <person name="Grigoriev I.V."/>
            <person name="Hibbett D.S."/>
            <person name="Martin F."/>
        </authorList>
    </citation>
    <scope>NUCLEOTIDE SEQUENCE [LARGE SCALE GENOMIC DNA]</scope>
    <source>
        <strain evidence="2">h7</strain>
    </source>
</reference>
<proteinExistence type="predicted"/>
<dbReference type="AlphaFoldDB" id="A0A0C2XRL5"/>
<gene>
    <name evidence="1" type="ORF">M413DRAFT_446480</name>
</gene>
<protein>
    <submittedName>
        <fullName evidence="1">Uncharacterized protein</fullName>
    </submittedName>
</protein>
<name>A0A0C2XRL5_HEBCY</name>
<evidence type="ECO:0000313" key="1">
    <source>
        <dbReference type="EMBL" id="KIM40303.1"/>
    </source>
</evidence>
<keyword evidence="2" id="KW-1185">Reference proteome</keyword>
<dbReference type="HOGENOM" id="CLU_2794212_0_0_1"/>
<accession>A0A0C2XRL5</accession>
<dbReference type="EMBL" id="KN831783">
    <property type="protein sequence ID" value="KIM40303.1"/>
    <property type="molecule type" value="Genomic_DNA"/>
</dbReference>
<dbReference type="Proteomes" id="UP000053424">
    <property type="component" value="Unassembled WGS sequence"/>
</dbReference>
<sequence length="68" mass="7632">MPLISFQIQEELDLDTRFAHLQSNNTRSPVSNSDLANCLKITERPTPGSLIPSTWTPILNGCQRDVIH</sequence>
<reference evidence="1 2" key="1">
    <citation type="submission" date="2014-04" db="EMBL/GenBank/DDBJ databases">
        <authorList>
            <consortium name="DOE Joint Genome Institute"/>
            <person name="Kuo A."/>
            <person name="Gay G."/>
            <person name="Dore J."/>
            <person name="Kohler A."/>
            <person name="Nagy L.G."/>
            <person name="Floudas D."/>
            <person name="Copeland A."/>
            <person name="Barry K.W."/>
            <person name="Cichocki N."/>
            <person name="Veneault-Fourrey C."/>
            <person name="LaButti K."/>
            <person name="Lindquist E.A."/>
            <person name="Lipzen A."/>
            <person name="Lundell T."/>
            <person name="Morin E."/>
            <person name="Murat C."/>
            <person name="Sun H."/>
            <person name="Tunlid A."/>
            <person name="Henrissat B."/>
            <person name="Grigoriev I.V."/>
            <person name="Hibbett D.S."/>
            <person name="Martin F."/>
            <person name="Nordberg H.P."/>
            <person name="Cantor M.N."/>
            <person name="Hua S.X."/>
        </authorList>
    </citation>
    <scope>NUCLEOTIDE SEQUENCE [LARGE SCALE GENOMIC DNA]</scope>
    <source>
        <strain evidence="2">h7</strain>
    </source>
</reference>
<evidence type="ECO:0000313" key="2">
    <source>
        <dbReference type="Proteomes" id="UP000053424"/>
    </source>
</evidence>
<organism evidence="1 2">
    <name type="scientific">Hebeloma cylindrosporum</name>
    <dbReference type="NCBI Taxonomy" id="76867"/>
    <lineage>
        <taxon>Eukaryota</taxon>
        <taxon>Fungi</taxon>
        <taxon>Dikarya</taxon>
        <taxon>Basidiomycota</taxon>
        <taxon>Agaricomycotina</taxon>
        <taxon>Agaricomycetes</taxon>
        <taxon>Agaricomycetidae</taxon>
        <taxon>Agaricales</taxon>
        <taxon>Agaricineae</taxon>
        <taxon>Hymenogastraceae</taxon>
        <taxon>Hebeloma</taxon>
    </lineage>
</organism>